<evidence type="ECO:0000256" key="5">
    <source>
        <dbReference type="ARBA" id="ARBA00023136"/>
    </source>
</evidence>
<dbReference type="GO" id="GO:0007229">
    <property type="term" value="P:integrin-mediated signaling pathway"/>
    <property type="evidence" value="ECO:0007669"/>
    <property type="project" value="UniProtKB-KW"/>
</dbReference>
<reference evidence="9" key="1">
    <citation type="submission" date="2018-11" db="EMBL/GenBank/DDBJ databases">
        <title>Myxobolus squamalis genome and transcriptome.</title>
        <authorList>
            <person name="Yahalomi D."/>
            <person name="Atkinson S.D."/>
            <person name="Neuhof M."/>
            <person name="Chang E.S."/>
            <person name="Philippe H."/>
            <person name="Cartwright P."/>
            <person name="Bartholomew J.L."/>
            <person name="Huchon D."/>
        </authorList>
    </citation>
    <scope>NUCLEOTIDE SEQUENCE</scope>
    <source>
        <strain evidence="9">71B08</strain>
        <tissue evidence="9">Whole</tissue>
    </source>
</reference>
<dbReference type="InterPro" id="IPR036465">
    <property type="entry name" value="vWFA_dom_sf"/>
</dbReference>
<dbReference type="Gene3D" id="3.40.50.410">
    <property type="entry name" value="von Willebrand factor, type A domain"/>
    <property type="match status" value="1"/>
</dbReference>
<sequence>MFKNAQPLTSDRDLLSRSFERYVHHKSSPDPIAILDSIQQVIMCDANVGWRSHQTTKRQIIVIAKHETRRAGHGDIALFLKPNDGECHMRNSTDTDLPKEDYINPLHVYETLSESHTQVYFFCSHSLLHHYKVSAIYTCQNHVFHD</sequence>
<dbReference type="GO" id="GO:0005925">
    <property type="term" value="C:focal adhesion"/>
    <property type="evidence" value="ECO:0007669"/>
    <property type="project" value="TreeGrafter"/>
</dbReference>
<keyword evidence="5" id="KW-0472">Membrane</keyword>
<dbReference type="SUPFAM" id="SSF53300">
    <property type="entry name" value="vWA-like"/>
    <property type="match status" value="1"/>
</dbReference>
<evidence type="ECO:0000313" key="9">
    <source>
        <dbReference type="EMBL" id="NDJ95766.1"/>
    </source>
</evidence>
<dbReference type="GO" id="GO:0007160">
    <property type="term" value="P:cell-matrix adhesion"/>
    <property type="evidence" value="ECO:0007669"/>
    <property type="project" value="TreeGrafter"/>
</dbReference>
<keyword evidence="4 9" id="KW-0401">Integrin</keyword>
<dbReference type="GO" id="GO:0033627">
    <property type="term" value="P:cell adhesion mediated by integrin"/>
    <property type="evidence" value="ECO:0007669"/>
    <property type="project" value="TreeGrafter"/>
</dbReference>
<feature type="domain" description="Integrin beta subunit VWA" evidence="8">
    <location>
        <begin position="2"/>
        <end position="134"/>
    </location>
</feature>
<protein>
    <submittedName>
        <fullName evidence="9">Integrin beta-1 (Trinotate prediction)</fullName>
    </submittedName>
</protein>
<dbReference type="EMBL" id="GHBR01000169">
    <property type="protein sequence ID" value="NDJ95766.1"/>
    <property type="molecule type" value="Transcribed_RNA"/>
</dbReference>
<dbReference type="InterPro" id="IPR002369">
    <property type="entry name" value="Integrin_bsu_VWA"/>
</dbReference>
<organism evidence="9">
    <name type="scientific">Myxobolus squamalis</name>
    <name type="common">Myxosporean</name>
    <dbReference type="NCBI Taxonomy" id="59785"/>
    <lineage>
        <taxon>Eukaryota</taxon>
        <taxon>Metazoa</taxon>
        <taxon>Cnidaria</taxon>
        <taxon>Myxozoa</taxon>
        <taxon>Myxosporea</taxon>
        <taxon>Bivalvulida</taxon>
        <taxon>Platysporina</taxon>
        <taxon>Myxobolidae</taxon>
        <taxon>Myxobolus</taxon>
    </lineage>
</organism>
<evidence type="ECO:0000256" key="3">
    <source>
        <dbReference type="ARBA" id="ARBA00022692"/>
    </source>
</evidence>
<dbReference type="Pfam" id="PF00362">
    <property type="entry name" value="Integrin_beta"/>
    <property type="match status" value="1"/>
</dbReference>
<keyword evidence="7" id="KW-0325">Glycoprotein</keyword>
<evidence type="ECO:0000256" key="1">
    <source>
        <dbReference type="ARBA" id="ARBA00004479"/>
    </source>
</evidence>
<dbReference type="GO" id="GO:0008305">
    <property type="term" value="C:integrin complex"/>
    <property type="evidence" value="ECO:0007669"/>
    <property type="project" value="TreeGrafter"/>
</dbReference>
<keyword evidence="3" id="KW-0812">Transmembrane</keyword>
<dbReference type="GO" id="GO:0098609">
    <property type="term" value="P:cell-cell adhesion"/>
    <property type="evidence" value="ECO:0007669"/>
    <property type="project" value="TreeGrafter"/>
</dbReference>
<dbReference type="GO" id="GO:0009986">
    <property type="term" value="C:cell surface"/>
    <property type="evidence" value="ECO:0007669"/>
    <property type="project" value="TreeGrafter"/>
</dbReference>
<evidence type="ECO:0000256" key="4">
    <source>
        <dbReference type="ARBA" id="ARBA00023037"/>
    </source>
</evidence>
<dbReference type="GO" id="GO:0016477">
    <property type="term" value="P:cell migration"/>
    <property type="evidence" value="ECO:0007669"/>
    <property type="project" value="TreeGrafter"/>
</dbReference>
<accession>A0A6B2FZL8</accession>
<keyword evidence="6" id="KW-1015">Disulfide bond</keyword>
<evidence type="ECO:0000256" key="7">
    <source>
        <dbReference type="ARBA" id="ARBA00023180"/>
    </source>
</evidence>
<dbReference type="PANTHER" id="PTHR10082:SF3">
    <property type="entry name" value="INTEGRIN BETA-LIKE PROTEIN 1"/>
    <property type="match status" value="1"/>
</dbReference>
<comment type="similarity">
    <text evidence="2">Belongs to the integrin beta chain family.</text>
</comment>
<evidence type="ECO:0000256" key="6">
    <source>
        <dbReference type="ARBA" id="ARBA00023157"/>
    </source>
</evidence>
<dbReference type="GO" id="GO:0005178">
    <property type="term" value="F:integrin binding"/>
    <property type="evidence" value="ECO:0007669"/>
    <property type="project" value="TreeGrafter"/>
</dbReference>
<name>A0A6B2FZL8_MYXSQ</name>
<proteinExistence type="inferred from homology"/>
<evidence type="ECO:0000256" key="2">
    <source>
        <dbReference type="ARBA" id="ARBA00007449"/>
    </source>
</evidence>
<dbReference type="PANTHER" id="PTHR10082">
    <property type="entry name" value="INTEGRIN BETA SUBUNIT"/>
    <property type="match status" value="1"/>
</dbReference>
<comment type="subcellular location">
    <subcellularLocation>
        <location evidence="1">Membrane</location>
        <topology evidence="1">Single-pass type I membrane protein</topology>
    </subcellularLocation>
</comment>
<dbReference type="AlphaFoldDB" id="A0A6B2FZL8"/>
<evidence type="ECO:0000259" key="8">
    <source>
        <dbReference type="Pfam" id="PF00362"/>
    </source>
</evidence>
<dbReference type="InterPro" id="IPR015812">
    <property type="entry name" value="Integrin_bsu"/>
</dbReference>